<evidence type="ECO:0000313" key="10">
    <source>
        <dbReference type="EMBL" id="OWP48711.1"/>
    </source>
</evidence>
<dbReference type="Pfam" id="PF00825">
    <property type="entry name" value="Ribonuclease_P"/>
    <property type="match status" value="1"/>
</dbReference>
<keyword evidence="6 7" id="KW-0694">RNA-binding</keyword>
<dbReference type="PROSITE" id="PS00648">
    <property type="entry name" value="RIBONUCLEASE_P"/>
    <property type="match status" value="1"/>
</dbReference>
<evidence type="ECO:0000256" key="8">
    <source>
        <dbReference type="NCBIfam" id="TIGR00188"/>
    </source>
</evidence>
<dbReference type="GO" id="GO:0004526">
    <property type="term" value="F:ribonuclease P activity"/>
    <property type="evidence" value="ECO:0007669"/>
    <property type="project" value="UniProtKB-UniRule"/>
</dbReference>
<evidence type="ECO:0000256" key="4">
    <source>
        <dbReference type="ARBA" id="ARBA00022759"/>
    </source>
</evidence>
<dbReference type="PANTHER" id="PTHR33992:SF1">
    <property type="entry name" value="RIBONUCLEASE P PROTEIN COMPONENT"/>
    <property type="match status" value="1"/>
</dbReference>
<comment type="similarity">
    <text evidence="7">Belongs to the RnpA family.</text>
</comment>
<dbReference type="InterPro" id="IPR020568">
    <property type="entry name" value="Ribosomal_Su5_D2-typ_SF"/>
</dbReference>
<feature type="region of interest" description="Disordered" evidence="9">
    <location>
        <begin position="115"/>
        <end position="135"/>
    </location>
</feature>
<dbReference type="InterPro" id="IPR000100">
    <property type="entry name" value="RNase_P"/>
</dbReference>
<keyword evidence="5 7" id="KW-0378">Hydrolase</keyword>
<dbReference type="HAMAP" id="MF_00227">
    <property type="entry name" value="RNase_P"/>
    <property type="match status" value="1"/>
</dbReference>
<comment type="caution">
    <text evidence="10">The sequence shown here is derived from an EMBL/GenBank/DDBJ whole genome shotgun (WGS) entry which is preliminary data.</text>
</comment>
<dbReference type="RefSeq" id="WP_026079029.1">
    <property type="nucleotide sequence ID" value="NZ_CP189774.1"/>
</dbReference>
<protein>
    <recommendedName>
        <fullName evidence="7 8">Ribonuclease P protein component</fullName>
        <shortName evidence="7">RNase P protein</shortName>
        <shortName evidence="7">RNaseP protein</shortName>
        <ecNumber evidence="7 8">3.1.26.5</ecNumber>
    </recommendedName>
    <alternativeName>
        <fullName evidence="7">Protein C5</fullName>
    </alternativeName>
</protein>
<evidence type="ECO:0000256" key="7">
    <source>
        <dbReference type="HAMAP-Rule" id="MF_00227"/>
    </source>
</evidence>
<comment type="function">
    <text evidence="1 7">RNaseP catalyzes the removal of the 5'-leader sequence from pre-tRNA to produce the mature 5'-terminus. It can also cleave other RNA substrates such as 4.5S RNA. The protein component plays an auxiliary but essential role in vivo by binding to the 5'-leader sequence and broadening the substrate specificity of the ribozyme.</text>
</comment>
<dbReference type="InterPro" id="IPR020539">
    <property type="entry name" value="RNase_P_CS"/>
</dbReference>
<dbReference type="InterPro" id="IPR014721">
    <property type="entry name" value="Ribsml_uS5_D2-typ_fold_subgr"/>
</dbReference>
<evidence type="ECO:0000256" key="5">
    <source>
        <dbReference type="ARBA" id="ARBA00022801"/>
    </source>
</evidence>
<reference evidence="10 11" key="1">
    <citation type="submission" date="2017-06" db="EMBL/GenBank/DDBJ databases">
        <title>Draft genome of Pseudomonas nitroreducens DF05.</title>
        <authorList>
            <person name="Iyer R."/>
        </authorList>
    </citation>
    <scope>NUCLEOTIDE SEQUENCE [LARGE SCALE GENOMIC DNA]</scope>
    <source>
        <strain evidence="10 11">DF05</strain>
    </source>
</reference>
<evidence type="ECO:0000256" key="9">
    <source>
        <dbReference type="SAM" id="MobiDB-lite"/>
    </source>
</evidence>
<dbReference type="GO" id="GO:0042781">
    <property type="term" value="F:3'-tRNA processing endoribonuclease activity"/>
    <property type="evidence" value="ECO:0007669"/>
    <property type="project" value="TreeGrafter"/>
</dbReference>
<dbReference type="GO" id="GO:0001682">
    <property type="term" value="P:tRNA 5'-leader removal"/>
    <property type="evidence" value="ECO:0007669"/>
    <property type="project" value="UniProtKB-UniRule"/>
</dbReference>
<dbReference type="PANTHER" id="PTHR33992">
    <property type="entry name" value="RIBONUCLEASE P PROTEIN COMPONENT"/>
    <property type="match status" value="1"/>
</dbReference>
<dbReference type="EC" id="3.1.26.5" evidence="7 8"/>
<dbReference type="NCBIfam" id="TIGR00188">
    <property type="entry name" value="rnpA"/>
    <property type="match status" value="1"/>
</dbReference>
<organism evidence="10 11">
    <name type="scientific">Pseudomonas nitroreducens</name>
    <dbReference type="NCBI Taxonomy" id="46680"/>
    <lineage>
        <taxon>Bacteria</taxon>
        <taxon>Pseudomonadati</taxon>
        <taxon>Pseudomonadota</taxon>
        <taxon>Gammaproteobacteria</taxon>
        <taxon>Pseudomonadales</taxon>
        <taxon>Pseudomonadaceae</taxon>
        <taxon>Pseudomonas</taxon>
    </lineage>
</organism>
<dbReference type="EMBL" id="NJBA01000008">
    <property type="protein sequence ID" value="OWP48711.1"/>
    <property type="molecule type" value="Genomic_DNA"/>
</dbReference>
<evidence type="ECO:0000313" key="11">
    <source>
        <dbReference type="Proteomes" id="UP000198145"/>
    </source>
</evidence>
<dbReference type="GO" id="GO:0000049">
    <property type="term" value="F:tRNA binding"/>
    <property type="evidence" value="ECO:0007669"/>
    <property type="project" value="UniProtKB-UniRule"/>
</dbReference>
<keyword evidence="4 7" id="KW-0255">Endonuclease</keyword>
<dbReference type="GO" id="GO:0030677">
    <property type="term" value="C:ribonuclease P complex"/>
    <property type="evidence" value="ECO:0007669"/>
    <property type="project" value="TreeGrafter"/>
</dbReference>
<dbReference type="eggNOG" id="COG0594">
    <property type="taxonomic scope" value="Bacteria"/>
</dbReference>
<accession>A0A246F6E5</accession>
<evidence type="ECO:0000256" key="1">
    <source>
        <dbReference type="ARBA" id="ARBA00002663"/>
    </source>
</evidence>
<name>A0A246F6E5_PSENT</name>
<comment type="subunit">
    <text evidence="7">Consists of a catalytic RNA component (M1 or rnpB) and a protein subunit.</text>
</comment>
<evidence type="ECO:0000256" key="2">
    <source>
        <dbReference type="ARBA" id="ARBA00022694"/>
    </source>
</evidence>
<evidence type="ECO:0000256" key="3">
    <source>
        <dbReference type="ARBA" id="ARBA00022722"/>
    </source>
</evidence>
<keyword evidence="3 7" id="KW-0540">Nuclease</keyword>
<comment type="catalytic activity">
    <reaction evidence="7">
        <text>Endonucleolytic cleavage of RNA, removing 5'-extranucleotides from tRNA precursor.</text>
        <dbReference type="EC" id="3.1.26.5"/>
    </reaction>
</comment>
<gene>
    <name evidence="7" type="primary">rnpA</name>
    <name evidence="10" type="ORF">CEG18_22090</name>
</gene>
<proteinExistence type="inferred from homology"/>
<dbReference type="Proteomes" id="UP000198145">
    <property type="component" value="Unassembled WGS sequence"/>
</dbReference>
<dbReference type="SUPFAM" id="SSF54211">
    <property type="entry name" value="Ribosomal protein S5 domain 2-like"/>
    <property type="match status" value="1"/>
</dbReference>
<dbReference type="STRING" id="46680.GCA_000807755_05898"/>
<keyword evidence="2 7" id="KW-0819">tRNA processing</keyword>
<dbReference type="Gene3D" id="3.30.230.10">
    <property type="match status" value="1"/>
</dbReference>
<dbReference type="AlphaFoldDB" id="A0A246F6E5"/>
<evidence type="ECO:0000256" key="6">
    <source>
        <dbReference type="ARBA" id="ARBA00022884"/>
    </source>
</evidence>
<sequence length="135" mass="15319">MVSRDFSRDKRLLTARQFTAVFDSPTSKVPGKHILLLARENGLDHPRLGLVIGKKNVKLAVERNRLKRLLRESFRHNQQKLAGLDIVVIARKGLGDLENEELHQQFGKLWKRLLRNRPSPEPSTESPGVADSSHA</sequence>